<proteinExistence type="predicted"/>
<protein>
    <submittedName>
        <fullName evidence="1">Uncharacterized protein</fullName>
    </submittedName>
</protein>
<gene>
    <name evidence="1" type="ORF">F8B43_3395</name>
</gene>
<comment type="caution">
    <text evidence="1">The sequence shown here is derived from an EMBL/GenBank/DDBJ whole genome shotgun (WGS) entry which is preliminary data.</text>
</comment>
<sequence>MPLEHPIGRLVLEGDQRPVTDRGPDLLARRTLSDRHGLRTLLGNRFPWSVSQRHQGLIDLPDQRTDFLREDQVVGQVRWAMRTVTATIERSCASAWVCCGHCN</sequence>
<evidence type="ECO:0000313" key="2">
    <source>
        <dbReference type="Proteomes" id="UP000469949"/>
    </source>
</evidence>
<accession>A0A833N194</accession>
<reference evidence="1 2" key="1">
    <citation type="submission" date="2019-10" db="EMBL/GenBank/DDBJ databases">
        <title>Draft Genome Sequence of the Caffeine Degrading Methylotroph Methylorubrum populi PINKEL.</title>
        <authorList>
            <person name="Dawson S.C."/>
            <person name="Zhang X."/>
            <person name="Wright M.E."/>
            <person name="Sharma G."/>
            <person name="Langner J.T."/>
            <person name="Ditty J.L."/>
            <person name="Subuyuj G.A."/>
        </authorList>
    </citation>
    <scope>NUCLEOTIDE SEQUENCE [LARGE SCALE GENOMIC DNA]</scope>
    <source>
        <strain evidence="1 2">Pinkel</strain>
    </source>
</reference>
<name>A0A833N194_9HYPH</name>
<dbReference type="EMBL" id="WEKV01000011">
    <property type="protein sequence ID" value="KAB7784125.1"/>
    <property type="molecule type" value="Genomic_DNA"/>
</dbReference>
<dbReference type="Proteomes" id="UP000469949">
    <property type="component" value="Unassembled WGS sequence"/>
</dbReference>
<organism evidence="1 2">
    <name type="scientific">Methylorubrum populi</name>
    <dbReference type="NCBI Taxonomy" id="223967"/>
    <lineage>
        <taxon>Bacteria</taxon>
        <taxon>Pseudomonadati</taxon>
        <taxon>Pseudomonadota</taxon>
        <taxon>Alphaproteobacteria</taxon>
        <taxon>Hyphomicrobiales</taxon>
        <taxon>Methylobacteriaceae</taxon>
        <taxon>Methylorubrum</taxon>
    </lineage>
</organism>
<evidence type="ECO:0000313" key="1">
    <source>
        <dbReference type="EMBL" id="KAB7784125.1"/>
    </source>
</evidence>
<dbReference type="AlphaFoldDB" id="A0A833N194"/>